<gene>
    <name evidence="1" type="ORF">DFQ10_105245</name>
</gene>
<sequence>MEKRILCYTDFSENAQNAIDYAVQLYNQQTCTFYFLNAFQADADASDIEALIPDVENDIFKSEKKTSETGLNKIINTITLKYKNNKHNYKVLSSYNALLYALKDSIKTNAIDLLVIGAKDVFDNQEDRQIPTLDIMEYITECSILAVPGDFKFCSLTEIVLPVNYEEALLETSFSELLNLANLYNTEIQILHIKKEHNLDDNQLENKTKLEHIFKGLTCNFHTLERMNVNKGINSFVENDRCNLIAFIGEQSNYIGNDLPRPLLKELDTHLSVPVWLINR</sequence>
<dbReference type="RefSeq" id="WP_115817736.1">
    <property type="nucleotide sequence ID" value="NZ_CANKZP010000011.1"/>
</dbReference>
<evidence type="ECO:0000313" key="2">
    <source>
        <dbReference type="Proteomes" id="UP000256980"/>
    </source>
</evidence>
<proteinExistence type="predicted"/>
<dbReference type="Proteomes" id="UP000256980">
    <property type="component" value="Unassembled WGS sequence"/>
</dbReference>
<evidence type="ECO:0000313" key="1">
    <source>
        <dbReference type="EMBL" id="RED43645.1"/>
    </source>
</evidence>
<name>A0A3D9H2E0_9FLAO</name>
<comment type="caution">
    <text evidence="1">The sequence shown here is derived from an EMBL/GenBank/DDBJ whole genome shotgun (WGS) entry which is preliminary data.</text>
</comment>
<dbReference type="SUPFAM" id="SSF52402">
    <property type="entry name" value="Adenine nucleotide alpha hydrolases-like"/>
    <property type="match status" value="1"/>
</dbReference>
<keyword evidence="2" id="KW-1185">Reference proteome</keyword>
<protein>
    <submittedName>
        <fullName evidence="1">Universal stress protein family protein</fullName>
    </submittedName>
</protein>
<reference evidence="1 2" key="1">
    <citation type="submission" date="2018-07" db="EMBL/GenBank/DDBJ databases">
        <title>Genomic Encyclopedia of Type Strains, Phase III (KMG-III): the genomes of soil and plant-associated and newly described type strains.</title>
        <authorList>
            <person name="Whitman W."/>
        </authorList>
    </citation>
    <scope>NUCLEOTIDE SEQUENCE [LARGE SCALE GENOMIC DNA]</scope>
    <source>
        <strain evidence="1 2">CECT 7946</strain>
    </source>
</reference>
<dbReference type="EMBL" id="QRDV01000005">
    <property type="protein sequence ID" value="RED43645.1"/>
    <property type="molecule type" value="Genomic_DNA"/>
</dbReference>
<dbReference type="Gene3D" id="3.40.50.12370">
    <property type="match status" value="1"/>
</dbReference>
<organism evidence="1 2">
    <name type="scientific">Winogradskyella eximia</name>
    <dbReference type="NCBI Taxonomy" id="262006"/>
    <lineage>
        <taxon>Bacteria</taxon>
        <taxon>Pseudomonadati</taxon>
        <taxon>Bacteroidota</taxon>
        <taxon>Flavobacteriia</taxon>
        <taxon>Flavobacteriales</taxon>
        <taxon>Flavobacteriaceae</taxon>
        <taxon>Winogradskyella</taxon>
    </lineage>
</organism>
<accession>A0A3D9H2E0</accession>
<dbReference type="OrthoDB" id="9788959at2"/>
<dbReference type="AlphaFoldDB" id="A0A3D9H2E0"/>